<comment type="subcellular location">
    <subcellularLocation>
        <location evidence="2">Mitochondrion matrix</location>
    </subcellularLocation>
</comment>
<proteinExistence type="inferred from homology"/>
<dbReference type="FunFam" id="3.90.1150.10:FF:000160">
    <property type="entry name" value="Similar to aspartate aminotransferase"/>
    <property type="match status" value="1"/>
</dbReference>
<evidence type="ECO:0000256" key="2">
    <source>
        <dbReference type="ARBA" id="ARBA00004305"/>
    </source>
</evidence>
<evidence type="ECO:0000313" key="18">
    <source>
        <dbReference type="EMBL" id="CAF3863229.1"/>
    </source>
</evidence>
<dbReference type="InterPro" id="IPR015424">
    <property type="entry name" value="PyrdxlP-dep_Trfase"/>
</dbReference>
<dbReference type="SUPFAM" id="SSF53383">
    <property type="entry name" value="PLP-dependent transferases"/>
    <property type="match status" value="1"/>
</dbReference>
<gene>
    <name evidence="18" type="ORF">KXQ929_LOCUS20774</name>
    <name evidence="17" type="ORF">OXD698_LOCUS988</name>
</gene>
<evidence type="ECO:0000256" key="4">
    <source>
        <dbReference type="ARBA" id="ARBA00011738"/>
    </source>
</evidence>
<dbReference type="Proteomes" id="UP000663868">
    <property type="component" value="Unassembled WGS sequence"/>
</dbReference>
<dbReference type="GO" id="GO:0051537">
    <property type="term" value="F:2 iron, 2 sulfur cluster binding"/>
    <property type="evidence" value="ECO:0007669"/>
    <property type="project" value="UniProtKB-KW"/>
</dbReference>
<evidence type="ECO:0000256" key="3">
    <source>
        <dbReference type="ARBA" id="ARBA00007441"/>
    </source>
</evidence>
<dbReference type="InterPro" id="IPR018967">
    <property type="entry name" value="FeS-contain_CDGSH-typ"/>
</dbReference>
<dbReference type="InterPro" id="IPR042216">
    <property type="entry name" value="MitoNEET_CISD"/>
</dbReference>
<accession>A0A818GWT1</accession>
<evidence type="ECO:0000256" key="9">
    <source>
        <dbReference type="ARBA" id="ARBA00022898"/>
    </source>
</evidence>
<dbReference type="PRINTS" id="PR00799">
    <property type="entry name" value="TRANSAMINASE"/>
</dbReference>
<keyword evidence="7" id="KW-0001">2Fe-2S</keyword>
<keyword evidence="6 15" id="KW-0808">Transferase</keyword>
<dbReference type="GO" id="GO:0005759">
    <property type="term" value="C:mitochondrial matrix"/>
    <property type="evidence" value="ECO:0007669"/>
    <property type="project" value="UniProtKB-SubCell"/>
</dbReference>
<dbReference type="Pfam" id="PF09360">
    <property type="entry name" value="zf-CDGSH"/>
    <property type="match status" value="1"/>
</dbReference>
<dbReference type="InterPro" id="IPR004838">
    <property type="entry name" value="NHTrfase_class1_PyrdxlP-BS"/>
</dbReference>
<dbReference type="EMBL" id="CAJOBB010001480">
    <property type="protein sequence ID" value="CAF3863229.1"/>
    <property type="molecule type" value="Genomic_DNA"/>
</dbReference>
<comment type="similarity">
    <text evidence="3">Belongs to the class-I pyridoxal-phosphate-dependent aminotransferase family.</text>
</comment>
<dbReference type="GO" id="GO:0046872">
    <property type="term" value="F:metal ion binding"/>
    <property type="evidence" value="ECO:0007669"/>
    <property type="project" value="UniProtKB-KW"/>
</dbReference>
<dbReference type="InterPro" id="IPR004839">
    <property type="entry name" value="Aminotransferase_I/II_large"/>
</dbReference>
<dbReference type="EMBL" id="CAJOAZ010000027">
    <property type="protein sequence ID" value="CAF3495401.1"/>
    <property type="molecule type" value="Genomic_DNA"/>
</dbReference>
<evidence type="ECO:0000256" key="14">
    <source>
        <dbReference type="ARBA" id="ARBA00049185"/>
    </source>
</evidence>
<evidence type="ECO:0000313" key="19">
    <source>
        <dbReference type="Proteomes" id="UP000663844"/>
    </source>
</evidence>
<keyword evidence="12" id="KW-0496">Mitochondrion</keyword>
<evidence type="ECO:0000256" key="1">
    <source>
        <dbReference type="ARBA" id="ARBA00001933"/>
    </source>
</evidence>
<feature type="domain" description="Iron-binding zinc finger CDGSH type" evidence="16">
    <location>
        <begin position="544"/>
        <end position="581"/>
    </location>
</feature>
<dbReference type="AlphaFoldDB" id="A0A818GWT1"/>
<sequence length="588" mass="66790">MSVSRTLSLTSKHQLWVLSQFSRLASTNAWWSNVEMGPPDAILGVTEAFKRDTNPKKINLGVGAYRSDQGKPFVLESVKKAEQLITDENLDKEYAPIGGLQEFCIASAKLAFGDNSRVIKDQLFATVQGISGTGSLRIGAAFLAKFFPGNKVVYLPNPSWGNHTPIMKHAGLDVKSYRYYDSKTCGFDFNGAKEDIEKIPENSIILFHACAHNPTGVDPRPEQWKELSSIVKRRKLLVFMDMAYQGFASGNIDDDAFAVRQFIEDKHNLILAQSYAKNMGLYGERVGAFTVVCQDKDEVDRVMSQIKILIRPLYSNPPVHGARIAAKILNQQDLRSIWLKEVKDMADRIITMRQQLADNLKKNGSSKNWQHITDQIGMFCFTGLNPQQSGRLIKDFSVYLTQDGRISMAGVTSKNNAYLANAIHEMLSNRLVRPSSSFFLSIIRCNHRTVPYPDITHPEQTIHMTETNEEKLALPLERPRFIDEYSLNGPPYGRIYEKIPFKYRVEKGRAYLYCACGWANSQPFCDGMCKRVWGNHDVRRNPKFRPIKYVADETKDVWWCNCKQAKKRPFCDGTHKLDFVQKQSAIKN</sequence>
<keyword evidence="5 15" id="KW-0032">Aminotransferase</keyword>
<evidence type="ECO:0000256" key="15">
    <source>
        <dbReference type="RuleBase" id="RU000480"/>
    </source>
</evidence>
<dbReference type="InterPro" id="IPR015422">
    <property type="entry name" value="PyrdxlP-dep_Trfase_small"/>
</dbReference>
<evidence type="ECO:0000256" key="11">
    <source>
        <dbReference type="ARBA" id="ARBA00023014"/>
    </source>
</evidence>
<comment type="caution">
    <text evidence="17">The sequence shown here is derived from an EMBL/GenBank/DDBJ whole genome shotgun (WGS) entry which is preliminary data.</text>
</comment>
<evidence type="ECO:0000256" key="12">
    <source>
        <dbReference type="ARBA" id="ARBA00023128"/>
    </source>
</evidence>
<dbReference type="SMART" id="SM00704">
    <property type="entry name" value="ZnF_CDGSH"/>
    <property type="match status" value="2"/>
</dbReference>
<dbReference type="InterPro" id="IPR000796">
    <property type="entry name" value="Asp_trans"/>
</dbReference>
<evidence type="ECO:0000256" key="10">
    <source>
        <dbReference type="ARBA" id="ARBA00023004"/>
    </source>
</evidence>
<keyword evidence="11" id="KW-0411">Iron-sulfur</keyword>
<evidence type="ECO:0000256" key="7">
    <source>
        <dbReference type="ARBA" id="ARBA00022714"/>
    </source>
</evidence>
<comment type="subunit">
    <text evidence="4 15">Homodimer.</text>
</comment>
<keyword evidence="9" id="KW-0663">Pyridoxal phosphate</keyword>
<organism evidence="17 19">
    <name type="scientific">Adineta steineri</name>
    <dbReference type="NCBI Taxonomy" id="433720"/>
    <lineage>
        <taxon>Eukaryota</taxon>
        <taxon>Metazoa</taxon>
        <taxon>Spiralia</taxon>
        <taxon>Gnathifera</taxon>
        <taxon>Rotifera</taxon>
        <taxon>Eurotatoria</taxon>
        <taxon>Bdelloidea</taxon>
        <taxon>Adinetida</taxon>
        <taxon>Adinetidae</taxon>
        <taxon>Adineta</taxon>
    </lineage>
</organism>
<dbReference type="NCBIfam" id="NF006719">
    <property type="entry name" value="PRK09257.1"/>
    <property type="match status" value="1"/>
</dbReference>
<dbReference type="Proteomes" id="UP000663844">
    <property type="component" value="Unassembled WGS sequence"/>
</dbReference>
<keyword evidence="10" id="KW-0408">Iron</keyword>
<reference evidence="17" key="1">
    <citation type="submission" date="2021-02" db="EMBL/GenBank/DDBJ databases">
        <authorList>
            <person name="Nowell W R."/>
        </authorList>
    </citation>
    <scope>NUCLEOTIDE SEQUENCE</scope>
</reference>
<dbReference type="Gene3D" id="3.90.1150.10">
    <property type="entry name" value="Aspartate Aminotransferase, domain 1"/>
    <property type="match status" value="1"/>
</dbReference>
<comment type="cofactor">
    <cofactor evidence="1">
        <name>pyridoxal 5'-phosphate</name>
        <dbReference type="ChEBI" id="CHEBI:597326"/>
    </cofactor>
</comment>
<comment type="catalytic activity">
    <reaction evidence="14 15">
        <text>L-aspartate + 2-oxoglutarate = oxaloacetate + L-glutamate</text>
        <dbReference type="Rhea" id="RHEA:21824"/>
        <dbReference type="ChEBI" id="CHEBI:16452"/>
        <dbReference type="ChEBI" id="CHEBI:16810"/>
        <dbReference type="ChEBI" id="CHEBI:29985"/>
        <dbReference type="ChEBI" id="CHEBI:29991"/>
        <dbReference type="EC" id="2.6.1.1"/>
    </reaction>
</comment>
<dbReference type="PANTHER" id="PTHR11879">
    <property type="entry name" value="ASPARTATE AMINOTRANSFERASE"/>
    <property type="match status" value="1"/>
</dbReference>
<name>A0A818GWT1_9BILA</name>
<dbReference type="Gene3D" id="3.40.640.10">
    <property type="entry name" value="Type I PLP-dependent aspartate aminotransferase-like (Major domain)"/>
    <property type="match status" value="1"/>
</dbReference>
<dbReference type="EC" id="2.6.1.1" evidence="15"/>
<dbReference type="FunFam" id="3.90.1150.10:FF:000001">
    <property type="entry name" value="Aspartate aminotransferase"/>
    <property type="match status" value="1"/>
</dbReference>
<dbReference type="FunFam" id="3.40.640.10:FF:000026">
    <property type="entry name" value="Aspartate aminotransferase"/>
    <property type="match status" value="1"/>
</dbReference>
<dbReference type="CDD" id="cd00609">
    <property type="entry name" value="AAT_like"/>
    <property type="match status" value="1"/>
</dbReference>
<evidence type="ECO:0000313" key="17">
    <source>
        <dbReference type="EMBL" id="CAF3495401.1"/>
    </source>
</evidence>
<comment type="miscellaneous">
    <text evidence="15">In eukaryotes there are cytoplasmic, mitochondrial and chloroplastic isozymes.</text>
</comment>
<dbReference type="Pfam" id="PF00155">
    <property type="entry name" value="Aminotran_1_2"/>
    <property type="match status" value="1"/>
</dbReference>
<keyword evidence="8" id="KW-0479">Metal-binding</keyword>
<dbReference type="PROSITE" id="PS00105">
    <property type="entry name" value="AA_TRANSFER_CLASS_1"/>
    <property type="match status" value="1"/>
</dbReference>
<comment type="cofactor">
    <cofactor evidence="13">
        <name>[2Fe-2S] cluster</name>
        <dbReference type="ChEBI" id="CHEBI:190135"/>
    </cofactor>
</comment>
<evidence type="ECO:0000256" key="8">
    <source>
        <dbReference type="ARBA" id="ARBA00022723"/>
    </source>
</evidence>
<evidence type="ECO:0000256" key="6">
    <source>
        <dbReference type="ARBA" id="ARBA00022679"/>
    </source>
</evidence>
<evidence type="ECO:0000256" key="5">
    <source>
        <dbReference type="ARBA" id="ARBA00022576"/>
    </source>
</evidence>
<dbReference type="GO" id="GO:0030170">
    <property type="term" value="F:pyridoxal phosphate binding"/>
    <property type="evidence" value="ECO:0007669"/>
    <property type="project" value="InterPro"/>
</dbReference>
<dbReference type="InterPro" id="IPR015421">
    <property type="entry name" value="PyrdxlP-dep_Trfase_major"/>
</dbReference>
<dbReference type="PANTHER" id="PTHR11879:SF22">
    <property type="entry name" value="ASPARTATE AMINOTRANSFERASE, MITOCHONDRIAL"/>
    <property type="match status" value="1"/>
</dbReference>
<evidence type="ECO:0000259" key="16">
    <source>
        <dbReference type="SMART" id="SM00704"/>
    </source>
</evidence>
<dbReference type="GO" id="GO:0006533">
    <property type="term" value="P:L-aspartate catabolic process"/>
    <property type="evidence" value="ECO:0007669"/>
    <property type="project" value="TreeGrafter"/>
</dbReference>
<feature type="domain" description="Iron-binding zinc finger CDGSH type" evidence="16">
    <location>
        <begin position="498"/>
        <end position="535"/>
    </location>
</feature>
<dbReference type="Gene3D" id="3.40.5.90">
    <property type="entry name" value="CDGSH iron-sulfur domain, mitoNEET-type"/>
    <property type="match status" value="2"/>
</dbReference>
<protein>
    <recommendedName>
        <fullName evidence="15">Aspartate aminotransferase</fullName>
        <ecNumber evidence="15">2.6.1.1</ecNumber>
    </recommendedName>
</protein>
<dbReference type="GO" id="GO:0004069">
    <property type="term" value="F:L-aspartate:2-oxoglutarate aminotransferase activity"/>
    <property type="evidence" value="ECO:0007669"/>
    <property type="project" value="UniProtKB-EC"/>
</dbReference>
<evidence type="ECO:0000256" key="13">
    <source>
        <dbReference type="ARBA" id="ARBA00034078"/>
    </source>
</evidence>